<reference evidence="1 2" key="1">
    <citation type="submission" date="2022-09" db="EMBL/GenBank/DDBJ databases">
        <authorList>
            <person name="Han X.L."/>
            <person name="Wang Q."/>
            <person name="Lu T."/>
        </authorList>
    </citation>
    <scope>NUCLEOTIDE SEQUENCE [LARGE SCALE GENOMIC DNA]</scope>
    <source>
        <strain evidence="1 2">WQ 127069</strain>
    </source>
</reference>
<dbReference type="EMBL" id="JAOQIO010000033">
    <property type="protein sequence ID" value="MCU6792619.1"/>
    <property type="molecule type" value="Genomic_DNA"/>
</dbReference>
<proteinExistence type="predicted"/>
<evidence type="ECO:0000313" key="1">
    <source>
        <dbReference type="EMBL" id="MCU6792619.1"/>
    </source>
</evidence>
<evidence type="ECO:0000313" key="2">
    <source>
        <dbReference type="Proteomes" id="UP001652445"/>
    </source>
</evidence>
<name>A0ABT2UDB1_9BACL</name>
<evidence type="ECO:0008006" key="3">
    <source>
        <dbReference type="Google" id="ProtNLM"/>
    </source>
</evidence>
<keyword evidence="2" id="KW-1185">Reference proteome</keyword>
<dbReference type="Proteomes" id="UP001652445">
    <property type="component" value="Unassembled WGS sequence"/>
</dbReference>
<accession>A0ABT2UDB1</accession>
<protein>
    <recommendedName>
        <fullName evidence="3">Sporulation histidine kinase inhibitor Sda</fullName>
    </recommendedName>
</protein>
<organism evidence="1 2">
    <name type="scientific">Paenibacillus baimaensis</name>
    <dbReference type="NCBI Taxonomy" id="2982185"/>
    <lineage>
        <taxon>Bacteria</taxon>
        <taxon>Bacillati</taxon>
        <taxon>Bacillota</taxon>
        <taxon>Bacilli</taxon>
        <taxon>Bacillales</taxon>
        <taxon>Paenibacillaceae</taxon>
        <taxon>Paenibacillus</taxon>
    </lineage>
</organism>
<gene>
    <name evidence="1" type="ORF">OB236_10855</name>
</gene>
<dbReference type="RefSeq" id="WP_262684003.1">
    <property type="nucleotide sequence ID" value="NZ_JAOQIO010000033.1"/>
</dbReference>
<comment type="caution">
    <text evidence="1">The sequence shown here is derived from an EMBL/GenBank/DDBJ whole genome shotgun (WGS) entry which is preliminary data.</text>
</comment>
<sequence>MSINYYSELKKTDDEDLRLKLLMRTIKNLLEEKKNRSFFEKLIHRKPKTQPRGWV</sequence>